<feature type="region of interest" description="Disordered" evidence="1">
    <location>
        <begin position="233"/>
        <end position="266"/>
    </location>
</feature>
<feature type="compositionally biased region" description="Basic residues" evidence="1">
    <location>
        <begin position="245"/>
        <end position="266"/>
    </location>
</feature>
<sequence length="266" mass="29403">MAAAHPDPIVLEGDSLAYWYNASGLIHALAENEGITAENLGEQKLVLKYEDMRLPNGMADWQLLSDLVEGHMIFSLNSKEKRNAATLARRAAPATSVHNIITREELVNNIDFEPSSGFTKAQALEFLDYLGYKTPRTMMTGLFADFGSPSPVLGHIPAAARQRPVGAAAGPPGRLNHRYNNNNGDRHGNNNDFEYNNAVNQNAENYAARRRGNREFQMEQLGRHGAAAERFLNHNNNNWSGARPGKGKRRGGTRKGKKAGRKTRRA</sequence>
<feature type="compositionally biased region" description="Low complexity" evidence="1">
    <location>
        <begin position="165"/>
        <end position="183"/>
    </location>
</feature>
<feature type="region of interest" description="Disordered" evidence="1">
    <location>
        <begin position="165"/>
        <end position="189"/>
    </location>
</feature>
<dbReference type="EMBL" id="MN739667">
    <property type="protein sequence ID" value="QHT19511.1"/>
    <property type="molecule type" value="Genomic_DNA"/>
</dbReference>
<organism evidence="2">
    <name type="scientific">viral metagenome</name>
    <dbReference type="NCBI Taxonomy" id="1070528"/>
    <lineage>
        <taxon>unclassified sequences</taxon>
        <taxon>metagenomes</taxon>
        <taxon>organismal metagenomes</taxon>
    </lineage>
</organism>
<accession>A0A6C0DSK4</accession>
<evidence type="ECO:0000256" key="1">
    <source>
        <dbReference type="SAM" id="MobiDB-lite"/>
    </source>
</evidence>
<proteinExistence type="predicted"/>
<reference evidence="2" key="1">
    <citation type="journal article" date="2020" name="Nature">
        <title>Giant virus diversity and host interactions through global metagenomics.</title>
        <authorList>
            <person name="Schulz F."/>
            <person name="Roux S."/>
            <person name="Paez-Espino D."/>
            <person name="Jungbluth S."/>
            <person name="Walsh D.A."/>
            <person name="Denef V.J."/>
            <person name="McMahon K.D."/>
            <person name="Konstantinidis K.T."/>
            <person name="Eloe-Fadrosh E.A."/>
            <person name="Kyrpides N.C."/>
            <person name="Woyke T."/>
        </authorList>
    </citation>
    <scope>NUCLEOTIDE SEQUENCE</scope>
    <source>
        <strain evidence="2">GVMAG-M-3300023174-57</strain>
    </source>
</reference>
<name>A0A6C0DSK4_9ZZZZ</name>
<protein>
    <submittedName>
        <fullName evidence="2">Uncharacterized protein</fullName>
    </submittedName>
</protein>
<evidence type="ECO:0000313" key="2">
    <source>
        <dbReference type="EMBL" id="QHT19511.1"/>
    </source>
</evidence>
<dbReference type="AlphaFoldDB" id="A0A6C0DSK4"/>